<name>A0A7J7KZF8_9MAGN</name>
<evidence type="ECO:0000256" key="2">
    <source>
        <dbReference type="SAM" id="MobiDB-lite"/>
    </source>
</evidence>
<organism evidence="3 4">
    <name type="scientific">Kingdonia uniflora</name>
    <dbReference type="NCBI Taxonomy" id="39325"/>
    <lineage>
        <taxon>Eukaryota</taxon>
        <taxon>Viridiplantae</taxon>
        <taxon>Streptophyta</taxon>
        <taxon>Embryophyta</taxon>
        <taxon>Tracheophyta</taxon>
        <taxon>Spermatophyta</taxon>
        <taxon>Magnoliopsida</taxon>
        <taxon>Ranunculales</taxon>
        <taxon>Circaeasteraceae</taxon>
        <taxon>Kingdonia</taxon>
    </lineage>
</organism>
<evidence type="ECO:0000313" key="3">
    <source>
        <dbReference type="EMBL" id="KAF6135664.1"/>
    </source>
</evidence>
<dbReference type="Proteomes" id="UP000541444">
    <property type="component" value="Unassembled WGS sequence"/>
</dbReference>
<proteinExistence type="predicted"/>
<dbReference type="AlphaFoldDB" id="A0A7J7KZF8"/>
<keyword evidence="1" id="KW-0175">Coiled coil</keyword>
<evidence type="ECO:0000256" key="1">
    <source>
        <dbReference type="SAM" id="Coils"/>
    </source>
</evidence>
<keyword evidence="4" id="KW-1185">Reference proteome</keyword>
<accession>A0A7J7KZF8</accession>
<gene>
    <name evidence="3" type="ORF">GIB67_028235</name>
</gene>
<dbReference type="EMBL" id="JACGCM010002781">
    <property type="protein sequence ID" value="KAF6135664.1"/>
    <property type="molecule type" value="Genomic_DNA"/>
</dbReference>
<feature type="region of interest" description="Disordered" evidence="2">
    <location>
        <begin position="219"/>
        <end position="244"/>
    </location>
</feature>
<sequence length="244" mass="26910">METLTSGRTIESENVESLNVELEGEDEAVLIQFLDFPGKLGLYPPNSVVFKEFYKCKAIVGGKWGNVVDHVGSRSKVTRMESLLESVAREGVELEIVLKELNLNRNKRANSRSEKTARLLKGIYLGIEEGKTELESGRVELEKKVAKLESDLALEGERLAVAKASHKVLISELAEEVQKNVDDVAVQRDRLGHQLIAVEYTKVDLKAIMASTYIEEDEGKKEVPADGGVVTGLDSVSPKTDLDN</sequence>
<reference evidence="3 4" key="1">
    <citation type="journal article" date="2020" name="IScience">
        <title>Genome Sequencing of the Endangered Kingdonia uniflora (Circaeasteraceae, Ranunculales) Reveals Potential Mechanisms of Evolutionary Specialization.</title>
        <authorList>
            <person name="Sun Y."/>
            <person name="Deng T."/>
            <person name="Zhang A."/>
            <person name="Moore M.J."/>
            <person name="Landis J.B."/>
            <person name="Lin N."/>
            <person name="Zhang H."/>
            <person name="Zhang X."/>
            <person name="Huang J."/>
            <person name="Zhang X."/>
            <person name="Sun H."/>
            <person name="Wang H."/>
        </authorList>
    </citation>
    <scope>NUCLEOTIDE SEQUENCE [LARGE SCALE GENOMIC DNA]</scope>
    <source>
        <strain evidence="3">TB1705</strain>
        <tissue evidence="3">Leaf</tissue>
    </source>
</reference>
<evidence type="ECO:0000313" key="4">
    <source>
        <dbReference type="Proteomes" id="UP000541444"/>
    </source>
</evidence>
<feature type="coiled-coil region" evidence="1">
    <location>
        <begin position="131"/>
        <end position="158"/>
    </location>
</feature>
<comment type="caution">
    <text evidence="3">The sequence shown here is derived from an EMBL/GenBank/DDBJ whole genome shotgun (WGS) entry which is preliminary data.</text>
</comment>
<protein>
    <submittedName>
        <fullName evidence="3">Uncharacterized protein</fullName>
    </submittedName>
</protein>